<sequence length="206" mass="23468">YSIFKVSGLSYIEGEVPYADTLTNYDMADDGIINIFHGKIGYGDGELDSTSGYIEDRYICNDCGRNAGEDYQNIFDEIICETCAGENYRWCDVCEEYVSKDDIQHVESVNRSVCDCCLCDNYYQCNDCSEWFEECTEVGGEQICYGCLDEYDYCEVCGEYASEDLVHIEDVNIDICSDCAKDYQTCDCGLVYDKKSNCECLFCKQE</sequence>
<comment type="caution">
    <text evidence="1">The sequence shown here is derived from an EMBL/GenBank/DDBJ whole genome shotgun (WGS) entry which is preliminary data.</text>
</comment>
<name>A0A0F9AQS7_9ZZZZ</name>
<proteinExistence type="predicted"/>
<organism evidence="1">
    <name type="scientific">marine sediment metagenome</name>
    <dbReference type="NCBI Taxonomy" id="412755"/>
    <lineage>
        <taxon>unclassified sequences</taxon>
        <taxon>metagenomes</taxon>
        <taxon>ecological metagenomes</taxon>
    </lineage>
</organism>
<protein>
    <submittedName>
        <fullName evidence="1">Uncharacterized protein</fullName>
    </submittedName>
</protein>
<dbReference type="EMBL" id="LAZR01053407">
    <property type="protein sequence ID" value="KKK80814.1"/>
    <property type="molecule type" value="Genomic_DNA"/>
</dbReference>
<dbReference type="AlphaFoldDB" id="A0A0F9AQS7"/>
<evidence type="ECO:0000313" key="1">
    <source>
        <dbReference type="EMBL" id="KKK80814.1"/>
    </source>
</evidence>
<feature type="non-terminal residue" evidence="1">
    <location>
        <position position="1"/>
    </location>
</feature>
<reference evidence="1" key="1">
    <citation type="journal article" date="2015" name="Nature">
        <title>Complex archaea that bridge the gap between prokaryotes and eukaryotes.</title>
        <authorList>
            <person name="Spang A."/>
            <person name="Saw J.H."/>
            <person name="Jorgensen S.L."/>
            <person name="Zaremba-Niedzwiedzka K."/>
            <person name="Martijn J."/>
            <person name="Lind A.E."/>
            <person name="van Eijk R."/>
            <person name="Schleper C."/>
            <person name="Guy L."/>
            <person name="Ettema T.J."/>
        </authorList>
    </citation>
    <scope>NUCLEOTIDE SEQUENCE</scope>
</reference>
<accession>A0A0F9AQS7</accession>
<gene>
    <name evidence="1" type="ORF">LCGC14_2819740</name>
</gene>